<dbReference type="Proteomes" id="UP001062846">
    <property type="component" value="Chromosome 10"/>
</dbReference>
<evidence type="ECO:0000313" key="2">
    <source>
        <dbReference type="Proteomes" id="UP001062846"/>
    </source>
</evidence>
<reference evidence="1" key="1">
    <citation type="submission" date="2022-02" db="EMBL/GenBank/DDBJ databases">
        <title>Plant Genome Project.</title>
        <authorList>
            <person name="Zhang R.-G."/>
        </authorList>
    </citation>
    <scope>NUCLEOTIDE SEQUENCE</scope>
    <source>
        <strain evidence="1">AT1</strain>
    </source>
</reference>
<protein>
    <submittedName>
        <fullName evidence="1">Uncharacterized protein</fullName>
    </submittedName>
</protein>
<accession>A0ACC0M3V4</accession>
<organism evidence="1 2">
    <name type="scientific">Rhododendron molle</name>
    <name type="common">Chinese azalea</name>
    <name type="synonym">Azalea mollis</name>
    <dbReference type="NCBI Taxonomy" id="49168"/>
    <lineage>
        <taxon>Eukaryota</taxon>
        <taxon>Viridiplantae</taxon>
        <taxon>Streptophyta</taxon>
        <taxon>Embryophyta</taxon>
        <taxon>Tracheophyta</taxon>
        <taxon>Spermatophyta</taxon>
        <taxon>Magnoliopsida</taxon>
        <taxon>eudicotyledons</taxon>
        <taxon>Gunneridae</taxon>
        <taxon>Pentapetalae</taxon>
        <taxon>asterids</taxon>
        <taxon>Ericales</taxon>
        <taxon>Ericaceae</taxon>
        <taxon>Ericoideae</taxon>
        <taxon>Rhodoreae</taxon>
        <taxon>Rhododendron</taxon>
    </lineage>
</organism>
<keyword evidence="2" id="KW-1185">Reference proteome</keyword>
<proteinExistence type="predicted"/>
<comment type="caution">
    <text evidence="1">The sequence shown here is derived from an EMBL/GenBank/DDBJ whole genome shotgun (WGS) entry which is preliminary data.</text>
</comment>
<dbReference type="EMBL" id="CM046397">
    <property type="protein sequence ID" value="KAI8535645.1"/>
    <property type="molecule type" value="Genomic_DNA"/>
</dbReference>
<evidence type="ECO:0000313" key="1">
    <source>
        <dbReference type="EMBL" id="KAI8535645.1"/>
    </source>
</evidence>
<gene>
    <name evidence="1" type="ORF">RHMOL_Rhmol10G0190000</name>
</gene>
<sequence length="126" mass="13807">MLGKSLKTACYFNRSKPRHCCEPIALSPGKPRHGSWHVKTKGCRAKALLKACQDRGLQRPCQGINHGMPTHGVAKALLTASQGMAHTSLYKGQGIAHIMTRQRVAKESSTACQEKGRPRHCSRYGT</sequence>
<name>A0ACC0M3V4_RHOML</name>